<comment type="similarity">
    <text evidence="2">Belongs to the membrane fusion protein (MFP) (TC 8.A.1) family.</text>
</comment>
<dbReference type="InterPro" id="IPR050739">
    <property type="entry name" value="MFP"/>
</dbReference>
<evidence type="ECO:0000256" key="7">
    <source>
        <dbReference type="SAM" id="Phobius"/>
    </source>
</evidence>
<evidence type="ECO:0000256" key="4">
    <source>
        <dbReference type="ARBA" id="ARBA00022989"/>
    </source>
</evidence>
<keyword evidence="5 7" id="KW-0472">Membrane</keyword>
<feature type="transmembrane region" description="Helical" evidence="7">
    <location>
        <begin position="25"/>
        <end position="47"/>
    </location>
</feature>
<dbReference type="InterPro" id="IPR058982">
    <property type="entry name" value="Beta-barrel_AprE"/>
</dbReference>
<evidence type="ECO:0000313" key="9">
    <source>
        <dbReference type="EMBL" id="TRU43090.1"/>
    </source>
</evidence>
<keyword evidence="4 7" id="KW-1133">Transmembrane helix</keyword>
<evidence type="ECO:0000256" key="6">
    <source>
        <dbReference type="SAM" id="Coils"/>
    </source>
</evidence>
<evidence type="ECO:0000256" key="2">
    <source>
        <dbReference type="ARBA" id="ARBA00009477"/>
    </source>
</evidence>
<dbReference type="PRINTS" id="PR01490">
    <property type="entry name" value="RTXTOXIND"/>
</dbReference>
<keyword evidence="3 7" id="KW-0812">Transmembrane</keyword>
<feature type="coiled-coil region" evidence="6">
    <location>
        <begin position="246"/>
        <end position="273"/>
    </location>
</feature>
<dbReference type="Gene3D" id="2.40.30.170">
    <property type="match status" value="1"/>
</dbReference>
<comment type="caution">
    <text evidence="9">The sequence shown here is derived from an EMBL/GenBank/DDBJ whole genome shotgun (WGS) entry which is preliminary data.</text>
</comment>
<evidence type="ECO:0000313" key="10">
    <source>
        <dbReference type="Proteomes" id="UP000320293"/>
    </source>
</evidence>
<evidence type="ECO:0000256" key="3">
    <source>
        <dbReference type="ARBA" id="ARBA00022692"/>
    </source>
</evidence>
<dbReference type="PANTHER" id="PTHR30386:SF26">
    <property type="entry name" value="TRANSPORT PROTEIN COMB"/>
    <property type="match status" value="1"/>
</dbReference>
<dbReference type="Pfam" id="PF26002">
    <property type="entry name" value="Beta-barrel_AprE"/>
    <property type="match status" value="1"/>
</dbReference>
<dbReference type="GO" id="GO:0016020">
    <property type="term" value="C:membrane"/>
    <property type="evidence" value="ECO:0007669"/>
    <property type="project" value="UniProtKB-SubCell"/>
</dbReference>
<feature type="domain" description="AprE-like beta-barrel" evidence="8">
    <location>
        <begin position="322"/>
        <end position="420"/>
    </location>
</feature>
<evidence type="ECO:0000256" key="1">
    <source>
        <dbReference type="ARBA" id="ARBA00004167"/>
    </source>
</evidence>
<dbReference type="EMBL" id="SFBF01000360">
    <property type="protein sequence ID" value="TRU43090.1"/>
    <property type="molecule type" value="Genomic_DNA"/>
</dbReference>
<feature type="coiled-coil region" evidence="6">
    <location>
        <begin position="112"/>
        <end position="139"/>
    </location>
</feature>
<name>A0A552F8N6_MICAE</name>
<proteinExistence type="inferred from homology"/>
<evidence type="ECO:0000256" key="5">
    <source>
        <dbReference type="ARBA" id="ARBA00023136"/>
    </source>
</evidence>
<evidence type="ECO:0000259" key="8">
    <source>
        <dbReference type="Pfam" id="PF26002"/>
    </source>
</evidence>
<accession>A0A552F8N6</accession>
<sequence>MFKDPTPDLLRPIKSDDFLPDISPWTTLGGLFLAGTIGASILLASLIKYNITIRAIATVRPFGEIRTVQAGQEGIVKSIKVKVNQLVLRGDEIASLEDSSLQTKRSQLIGNIRQNELQLERTASELKALQEQIVAESQSTQEEIKSATADLRRNQRDYKERQVTTSLEVKEAEASLELARAEMQQHEQLKDTGAISQLQIQQKEQAFKVALSRLEKAKVGLHPSSANIAIAQARITQQIAKGKSTLAILDRECQELMRRKVEIQNQINSDQKTLKQVLVDWQKSTIRASESGTILKLELRNIGQIVHTGDVIAQIVPKSSALVVKAHVAPQDIGNVQICKELKVTKCREGKVQMRISAYPYPDYGTLSGAVRSISADVINLSDSSLPYYEITIQAERLYLKKGEHHYPIQPGMEITADIISKKETVLSFFLRKARLITDL</sequence>
<dbReference type="PANTHER" id="PTHR30386">
    <property type="entry name" value="MEMBRANE FUSION SUBUNIT OF EMRAB-TOLC MULTIDRUG EFFLUX PUMP"/>
    <property type="match status" value="1"/>
</dbReference>
<reference evidence="9 10" key="1">
    <citation type="submission" date="2019-01" db="EMBL/GenBank/DDBJ databases">
        <title>Coherence of Microcystis species and biogeography revealed through population genomics.</title>
        <authorList>
            <person name="Perez-Carrascal O.M."/>
            <person name="Terrat Y."/>
            <person name="Giani A."/>
            <person name="Fortin N."/>
            <person name="Tromas N."/>
            <person name="Shapiro B.J."/>
        </authorList>
    </citation>
    <scope>NUCLEOTIDE SEQUENCE [LARGE SCALE GENOMIC DNA]</scope>
    <source>
        <strain evidence="9">Ma_QC_Ca_00000000_S207</strain>
    </source>
</reference>
<protein>
    <submittedName>
        <fullName evidence="9">HlyD family efflux transporter periplasmic adaptor subunit</fullName>
    </submittedName>
</protein>
<comment type="subcellular location">
    <subcellularLocation>
        <location evidence="1">Membrane</location>
        <topology evidence="1">Single-pass membrane protein</topology>
    </subcellularLocation>
</comment>
<gene>
    <name evidence="9" type="ORF">EWV91_19305</name>
</gene>
<dbReference type="Proteomes" id="UP000320293">
    <property type="component" value="Unassembled WGS sequence"/>
</dbReference>
<organism evidence="9 10">
    <name type="scientific">Microcystis aeruginosa Ma_QC_Ca_00000000_S207</name>
    <dbReference type="NCBI Taxonomy" id="2486251"/>
    <lineage>
        <taxon>Bacteria</taxon>
        <taxon>Bacillati</taxon>
        <taxon>Cyanobacteriota</taxon>
        <taxon>Cyanophyceae</taxon>
        <taxon>Oscillatoriophycideae</taxon>
        <taxon>Chroococcales</taxon>
        <taxon>Microcystaceae</taxon>
        <taxon>Microcystis</taxon>
    </lineage>
</organism>
<dbReference type="AlphaFoldDB" id="A0A552F8N6"/>
<keyword evidence="6" id="KW-0175">Coiled coil</keyword>